<sequence>MTDLVLEGVTRRYGAKAAVEGVGFTLRPGRITALLGPSGSGKTTLMRLIAGLEAVGAGTIRLGDEILSSADLHTPPETRGVGLVFQDYALFPHLSVLDNVAFGLGGMARKARDAKALALLDQVGLADRARNWPHDLSGGEQQRVALMRAMAREPKVLLLDEPFSGLDRHLKGAVRDFLFPALRVSGAAVAIVTHDVDEALLLADDLVLLHQGRVLQSGTPVDCYREPVSPEAARLLGEVTVLSGRVEEGVATTAFGILPATDQVDGEVEIVVRPESVRLDRAGVLAKVVGVRFAGQGFDYRLEREGRTLSLRAEEGRADVGDTVTVSLDPAAVRLFPKSR</sequence>
<keyword evidence="2" id="KW-0547">Nucleotide-binding</keyword>
<dbReference type="GO" id="GO:0005524">
    <property type="term" value="F:ATP binding"/>
    <property type="evidence" value="ECO:0007669"/>
    <property type="project" value="UniProtKB-KW"/>
</dbReference>
<keyword evidence="1" id="KW-0813">Transport</keyword>
<dbReference type="PROSITE" id="PS50893">
    <property type="entry name" value="ABC_TRANSPORTER_2"/>
    <property type="match status" value="1"/>
</dbReference>
<dbReference type="PANTHER" id="PTHR42781">
    <property type="entry name" value="SPERMIDINE/PUTRESCINE IMPORT ATP-BINDING PROTEIN POTA"/>
    <property type="match status" value="1"/>
</dbReference>
<evidence type="ECO:0000256" key="1">
    <source>
        <dbReference type="ARBA" id="ARBA00022448"/>
    </source>
</evidence>
<name>A0ABW0FXF8_9CAUL</name>
<dbReference type="InterPro" id="IPR013611">
    <property type="entry name" value="Transp-assoc_OB_typ2"/>
</dbReference>
<protein>
    <submittedName>
        <fullName evidence="5">ABC transporter ATP-binding protein</fullName>
    </submittedName>
</protein>
<dbReference type="PANTHER" id="PTHR42781:SF4">
    <property type="entry name" value="SPERMIDINE_PUTRESCINE IMPORT ATP-BINDING PROTEIN POTA"/>
    <property type="match status" value="1"/>
</dbReference>
<dbReference type="SUPFAM" id="SSF52540">
    <property type="entry name" value="P-loop containing nucleoside triphosphate hydrolases"/>
    <property type="match status" value="1"/>
</dbReference>
<dbReference type="InterPro" id="IPR008995">
    <property type="entry name" value="Mo/tungstate-bd_C_term_dom"/>
</dbReference>
<dbReference type="Gene3D" id="3.40.50.300">
    <property type="entry name" value="P-loop containing nucleotide triphosphate hydrolases"/>
    <property type="match status" value="1"/>
</dbReference>
<keyword evidence="3 5" id="KW-0067">ATP-binding</keyword>
<evidence type="ECO:0000256" key="3">
    <source>
        <dbReference type="ARBA" id="ARBA00022840"/>
    </source>
</evidence>
<dbReference type="Pfam" id="PF00005">
    <property type="entry name" value="ABC_tran"/>
    <property type="match status" value="1"/>
</dbReference>
<dbReference type="InterPro" id="IPR003439">
    <property type="entry name" value="ABC_transporter-like_ATP-bd"/>
</dbReference>
<dbReference type="Pfam" id="PF08402">
    <property type="entry name" value="TOBE_2"/>
    <property type="match status" value="1"/>
</dbReference>
<keyword evidence="6" id="KW-1185">Reference proteome</keyword>
<evidence type="ECO:0000313" key="5">
    <source>
        <dbReference type="EMBL" id="MFC5346204.1"/>
    </source>
</evidence>
<proteinExistence type="predicted"/>
<dbReference type="EMBL" id="JBHSLF010000056">
    <property type="protein sequence ID" value="MFC5346204.1"/>
    <property type="molecule type" value="Genomic_DNA"/>
</dbReference>
<comment type="caution">
    <text evidence="5">The sequence shown here is derived from an EMBL/GenBank/DDBJ whole genome shotgun (WGS) entry which is preliminary data.</text>
</comment>
<dbReference type="SMART" id="SM00382">
    <property type="entry name" value="AAA"/>
    <property type="match status" value="1"/>
</dbReference>
<evidence type="ECO:0000256" key="2">
    <source>
        <dbReference type="ARBA" id="ARBA00022741"/>
    </source>
</evidence>
<dbReference type="RefSeq" id="WP_374036720.1">
    <property type="nucleotide sequence ID" value="NZ_CP169082.1"/>
</dbReference>
<dbReference type="InterPro" id="IPR003593">
    <property type="entry name" value="AAA+_ATPase"/>
</dbReference>
<reference evidence="6" key="1">
    <citation type="journal article" date="2019" name="Int. J. Syst. Evol. Microbiol.">
        <title>The Global Catalogue of Microorganisms (GCM) 10K type strain sequencing project: providing services to taxonomists for standard genome sequencing and annotation.</title>
        <authorList>
            <consortium name="The Broad Institute Genomics Platform"/>
            <consortium name="The Broad Institute Genome Sequencing Center for Infectious Disease"/>
            <person name="Wu L."/>
            <person name="Ma J."/>
        </authorList>
    </citation>
    <scope>NUCLEOTIDE SEQUENCE [LARGE SCALE GENOMIC DNA]</scope>
    <source>
        <strain evidence="6">JCM 12125</strain>
    </source>
</reference>
<feature type="domain" description="ABC transporter" evidence="4">
    <location>
        <begin position="4"/>
        <end position="236"/>
    </location>
</feature>
<gene>
    <name evidence="5" type="ORF">ACFPIE_19995</name>
</gene>
<evidence type="ECO:0000259" key="4">
    <source>
        <dbReference type="PROSITE" id="PS50893"/>
    </source>
</evidence>
<accession>A0ABW0FXF8</accession>
<organism evidence="5 6">
    <name type="scientific">Brevundimonas staleyi</name>
    <dbReference type="NCBI Taxonomy" id="74326"/>
    <lineage>
        <taxon>Bacteria</taxon>
        <taxon>Pseudomonadati</taxon>
        <taxon>Pseudomonadota</taxon>
        <taxon>Alphaproteobacteria</taxon>
        <taxon>Caulobacterales</taxon>
        <taxon>Caulobacteraceae</taxon>
        <taxon>Brevundimonas</taxon>
    </lineage>
</organism>
<evidence type="ECO:0000313" key="6">
    <source>
        <dbReference type="Proteomes" id="UP001596152"/>
    </source>
</evidence>
<dbReference type="Proteomes" id="UP001596152">
    <property type="component" value="Unassembled WGS sequence"/>
</dbReference>
<dbReference type="SUPFAM" id="SSF50331">
    <property type="entry name" value="MOP-like"/>
    <property type="match status" value="1"/>
</dbReference>
<dbReference type="InterPro" id="IPR027417">
    <property type="entry name" value="P-loop_NTPase"/>
</dbReference>
<dbReference type="InterPro" id="IPR050093">
    <property type="entry name" value="ABC_SmlMolc_Importer"/>
</dbReference>